<accession>A0A1I0GP51</accession>
<reference evidence="2 3" key="1">
    <citation type="submission" date="2016-10" db="EMBL/GenBank/DDBJ databases">
        <authorList>
            <person name="de Groot N.N."/>
        </authorList>
    </citation>
    <scope>NUCLEOTIDE SEQUENCE [LARGE SCALE GENOMIC DNA]</scope>
    <source>
        <strain evidence="2 3">DSM 17862</strain>
    </source>
</reference>
<protein>
    <submittedName>
        <fullName evidence="2">Uncharacterized protein</fullName>
    </submittedName>
</protein>
<sequence>MQTSTCAAQGSRPRGTRNHKRSFTPLYRPNENLLMLQKERASDKCTIGRQYQVLNGEAQNSAGARDYAGQDISFKGQPAIWSVAFQGQGLGGECQAGHGELATGMQADLAVPSSFAPEHHARAHKVAEFLRNHDAWDRGEYVTQTIDGSEFVVIDIGMRILAPRELFRAHGSPDNYVIGGPRHLRSGLAPVPEGCAGQLLQQQRLHDAGRGYRGRSLRAPCSRARMTPTATTLIARSGEPRRHQ</sequence>
<dbReference type="STRING" id="364199.SAMN04489858_1093"/>
<feature type="region of interest" description="Disordered" evidence="1">
    <location>
        <begin position="1"/>
        <end position="24"/>
    </location>
</feature>
<evidence type="ECO:0000256" key="1">
    <source>
        <dbReference type="SAM" id="MobiDB-lite"/>
    </source>
</evidence>
<dbReference type="EMBL" id="FOHO01000009">
    <property type="protein sequence ID" value="SET72816.1"/>
    <property type="molecule type" value="Genomic_DNA"/>
</dbReference>
<gene>
    <name evidence="2" type="ORF">SAMN04489858_1093</name>
</gene>
<dbReference type="Proteomes" id="UP000199180">
    <property type="component" value="Unassembled WGS sequence"/>
</dbReference>
<evidence type="ECO:0000313" key="3">
    <source>
        <dbReference type="Proteomes" id="UP000199180"/>
    </source>
</evidence>
<evidence type="ECO:0000313" key="2">
    <source>
        <dbReference type="EMBL" id="SET72816.1"/>
    </source>
</evidence>
<dbReference type="AlphaFoldDB" id="A0A1I0GP51"/>
<organism evidence="2 3">
    <name type="scientific">Paracoccus homiensis</name>
    <dbReference type="NCBI Taxonomy" id="364199"/>
    <lineage>
        <taxon>Bacteria</taxon>
        <taxon>Pseudomonadati</taxon>
        <taxon>Pseudomonadota</taxon>
        <taxon>Alphaproteobacteria</taxon>
        <taxon>Rhodobacterales</taxon>
        <taxon>Paracoccaceae</taxon>
        <taxon>Paracoccus</taxon>
    </lineage>
</organism>
<keyword evidence="3" id="KW-1185">Reference proteome</keyword>
<name>A0A1I0GP51_9RHOB</name>
<proteinExistence type="predicted"/>